<evidence type="ECO:0000256" key="4">
    <source>
        <dbReference type="ARBA" id="ARBA00016099"/>
    </source>
</evidence>
<evidence type="ECO:0000256" key="8">
    <source>
        <dbReference type="ARBA" id="ARBA00023139"/>
    </source>
</evidence>
<comment type="caution">
    <text evidence="13">The sequence shown here is derived from an EMBL/GenBank/DDBJ whole genome shotgun (WGS) entry which is preliminary data.</text>
</comment>
<feature type="compositionally biased region" description="Polar residues" evidence="12">
    <location>
        <begin position="28"/>
        <end position="46"/>
    </location>
</feature>
<keyword evidence="8" id="KW-0564">Palmitate</keyword>
<evidence type="ECO:0000313" key="14">
    <source>
        <dbReference type="Proteomes" id="UP001347796"/>
    </source>
</evidence>
<proteinExistence type="inferred from homology"/>
<evidence type="ECO:0000256" key="2">
    <source>
        <dbReference type="ARBA" id="ARBA00004577"/>
    </source>
</evidence>
<accession>A0AAN8PMR4</accession>
<dbReference type="GO" id="GO:0045121">
    <property type="term" value="C:membrane raft"/>
    <property type="evidence" value="ECO:0007669"/>
    <property type="project" value="InterPro"/>
</dbReference>
<comment type="similarity">
    <text evidence="3">Belongs to the LAMTOR1 family.</text>
</comment>
<evidence type="ECO:0000256" key="1">
    <source>
        <dbReference type="ARBA" id="ARBA00004122"/>
    </source>
</evidence>
<keyword evidence="10" id="KW-0449">Lipoprotein</keyword>
<feature type="region of interest" description="Disordered" evidence="12">
    <location>
        <begin position="1"/>
        <end position="52"/>
    </location>
</feature>
<reference evidence="13 14" key="1">
    <citation type="submission" date="2024-01" db="EMBL/GenBank/DDBJ databases">
        <title>The genome of the rayed Mediterranean limpet Patella caerulea (Linnaeus, 1758).</title>
        <authorList>
            <person name="Anh-Thu Weber A."/>
            <person name="Halstead-Nussloch G."/>
        </authorList>
    </citation>
    <scope>NUCLEOTIDE SEQUENCE [LARGE SCALE GENOMIC DNA]</scope>
    <source>
        <strain evidence="13">AATW-2023a</strain>
        <tissue evidence="13">Whole specimen</tissue>
    </source>
</reference>
<dbReference type="PANTHER" id="PTHR13401">
    <property type="entry name" value="RAGULATOR COMPLEX PROTEIN LAMTOR1"/>
    <property type="match status" value="1"/>
</dbReference>
<name>A0AAN8PMR4_PATCE</name>
<evidence type="ECO:0000256" key="10">
    <source>
        <dbReference type="ARBA" id="ARBA00023288"/>
    </source>
</evidence>
<dbReference type="Pfam" id="PF15454">
    <property type="entry name" value="LAMTOR"/>
    <property type="match status" value="1"/>
</dbReference>
<sequence>MGCCFSEEEEPDYGPVNPNERTPLIDPSVSNQQAINQDRSSSTYQQPPKGDEQSALNRILHKNAREVIDVTADSQILQQSEYHDRQRQYSNRLNMVITNSGRQQAYHVNLPPGVTSAHTALSAPPVSSADVQLITNATEKAAKCIKDIKVQHKEDLVASFGVP</sequence>
<dbReference type="GO" id="GO:0032008">
    <property type="term" value="P:positive regulation of TOR signaling"/>
    <property type="evidence" value="ECO:0007669"/>
    <property type="project" value="InterPro"/>
</dbReference>
<dbReference type="GO" id="GO:0005765">
    <property type="term" value="C:lysosomal membrane"/>
    <property type="evidence" value="ECO:0007669"/>
    <property type="project" value="UniProtKB-SubCell"/>
</dbReference>
<protein>
    <recommendedName>
        <fullName evidence="4">Ragulator complex protein LAMTOR1</fullName>
    </recommendedName>
    <alternativeName>
        <fullName evidence="11">Late endosomal/lysosomal adaptor and MAPK and MTOR activator 1</fullName>
    </alternativeName>
</protein>
<evidence type="ECO:0000256" key="12">
    <source>
        <dbReference type="SAM" id="MobiDB-lite"/>
    </source>
</evidence>
<evidence type="ECO:0000313" key="13">
    <source>
        <dbReference type="EMBL" id="KAK6172530.1"/>
    </source>
</evidence>
<evidence type="ECO:0000256" key="11">
    <source>
        <dbReference type="ARBA" id="ARBA00032695"/>
    </source>
</evidence>
<dbReference type="GO" id="GO:0042632">
    <property type="term" value="P:cholesterol homeostasis"/>
    <property type="evidence" value="ECO:0007669"/>
    <property type="project" value="InterPro"/>
</dbReference>
<dbReference type="GO" id="GO:0071986">
    <property type="term" value="C:Ragulator complex"/>
    <property type="evidence" value="ECO:0007669"/>
    <property type="project" value="InterPro"/>
</dbReference>
<keyword evidence="5" id="KW-0519">Myristate</keyword>
<dbReference type="GO" id="GO:0060090">
    <property type="term" value="F:molecular adaptor activity"/>
    <property type="evidence" value="ECO:0007669"/>
    <property type="project" value="TreeGrafter"/>
</dbReference>
<dbReference type="GO" id="GO:0005085">
    <property type="term" value="F:guanyl-nucleotide exchange factor activity"/>
    <property type="evidence" value="ECO:0007669"/>
    <property type="project" value="TreeGrafter"/>
</dbReference>
<dbReference type="AlphaFoldDB" id="A0AAN8PMR4"/>
<evidence type="ECO:0000256" key="5">
    <source>
        <dbReference type="ARBA" id="ARBA00022707"/>
    </source>
</evidence>
<dbReference type="EMBL" id="JAZGQO010000011">
    <property type="protein sequence ID" value="KAK6172530.1"/>
    <property type="molecule type" value="Genomic_DNA"/>
</dbReference>
<evidence type="ECO:0000256" key="3">
    <source>
        <dbReference type="ARBA" id="ARBA00010861"/>
    </source>
</evidence>
<comment type="subcellular location">
    <subcellularLocation>
        <location evidence="2">Late endosome membrane</location>
        <topology evidence="2">Lipid-anchor</topology>
        <orientation evidence="2">Cytoplasmic side</orientation>
    </subcellularLocation>
    <subcellularLocation>
        <location evidence="1">Lysosome membrane</location>
        <topology evidence="1">Lipid-anchor</topology>
        <orientation evidence="1">Cytoplasmic side</orientation>
    </subcellularLocation>
</comment>
<organism evidence="13 14">
    <name type="scientific">Patella caerulea</name>
    <name type="common">Rayed Mediterranean limpet</name>
    <dbReference type="NCBI Taxonomy" id="87958"/>
    <lineage>
        <taxon>Eukaryota</taxon>
        <taxon>Metazoa</taxon>
        <taxon>Spiralia</taxon>
        <taxon>Lophotrochozoa</taxon>
        <taxon>Mollusca</taxon>
        <taxon>Gastropoda</taxon>
        <taxon>Patellogastropoda</taxon>
        <taxon>Patelloidea</taxon>
        <taxon>Patellidae</taxon>
        <taxon>Patella</taxon>
    </lineage>
</organism>
<dbReference type="Proteomes" id="UP001347796">
    <property type="component" value="Unassembled WGS sequence"/>
</dbReference>
<dbReference type="GO" id="GO:0071230">
    <property type="term" value="P:cellular response to amino acid stimulus"/>
    <property type="evidence" value="ECO:0007669"/>
    <property type="project" value="InterPro"/>
</dbReference>
<dbReference type="GO" id="GO:0031902">
    <property type="term" value="C:late endosome membrane"/>
    <property type="evidence" value="ECO:0007669"/>
    <property type="project" value="UniProtKB-SubCell"/>
</dbReference>
<evidence type="ECO:0000256" key="9">
    <source>
        <dbReference type="ARBA" id="ARBA00023228"/>
    </source>
</evidence>
<evidence type="ECO:0000256" key="6">
    <source>
        <dbReference type="ARBA" id="ARBA00022753"/>
    </source>
</evidence>
<feature type="compositionally biased region" description="Acidic residues" evidence="12">
    <location>
        <begin position="1"/>
        <end position="12"/>
    </location>
</feature>
<dbReference type="GO" id="GO:0001919">
    <property type="term" value="P:regulation of receptor recycling"/>
    <property type="evidence" value="ECO:0007669"/>
    <property type="project" value="InterPro"/>
</dbReference>
<dbReference type="GO" id="GO:0007040">
    <property type="term" value="P:lysosome organization"/>
    <property type="evidence" value="ECO:0007669"/>
    <property type="project" value="InterPro"/>
</dbReference>
<evidence type="ECO:0000256" key="7">
    <source>
        <dbReference type="ARBA" id="ARBA00023136"/>
    </source>
</evidence>
<keyword evidence="9" id="KW-0458">Lysosome</keyword>
<keyword evidence="14" id="KW-1185">Reference proteome</keyword>
<keyword evidence="6" id="KW-0967">Endosome</keyword>
<gene>
    <name evidence="13" type="ORF">SNE40_016165</name>
</gene>
<dbReference type="InterPro" id="IPR028209">
    <property type="entry name" value="LAMTOR1/MEH1"/>
</dbReference>
<dbReference type="SMART" id="SM01262">
    <property type="entry name" value="LAMTOR"/>
    <property type="match status" value="1"/>
</dbReference>
<dbReference type="GO" id="GO:0016197">
    <property type="term" value="P:endosomal transport"/>
    <property type="evidence" value="ECO:0007669"/>
    <property type="project" value="InterPro"/>
</dbReference>
<dbReference type="GO" id="GO:0043410">
    <property type="term" value="P:positive regulation of MAPK cascade"/>
    <property type="evidence" value="ECO:0007669"/>
    <property type="project" value="InterPro"/>
</dbReference>
<keyword evidence="7" id="KW-0472">Membrane</keyword>
<dbReference type="PANTHER" id="PTHR13401:SF2">
    <property type="entry name" value="RAGULATOR COMPLEX PROTEIN LAMTOR1"/>
    <property type="match status" value="1"/>
</dbReference>